<reference evidence="1 2" key="1">
    <citation type="submission" date="2019-02" db="EMBL/GenBank/DDBJ databases">
        <title>Deep-cultivation of Planctomycetes and their phenomic and genomic characterization uncovers novel biology.</title>
        <authorList>
            <person name="Wiegand S."/>
            <person name="Jogler M."/>
            <person name="Boedeker C."/>
            <person name="Pinto D."/>
            <person name="Vollmers J."/>
            <person name="Rivas-Marin E."/>
            <person name="Kohn T."/>
            <person name="Peeters S.H."/>
            <person name="Heuer A."/>
            <person name="Rast P."/>
            <person name="Oberbeckmann S."/>
            <person name="Bunk B."/>
            <person name="Jeske O."/>
            <person name="Meyerdierks A."/>
            <person name="Storesund J.E."/>
            <person name="Kallscheuer N."/>
            <person name="Luecker S."/>
            <person name="Lage O.M."/>
            <person name="Pohl T."/>
            <person name="Merkel B.J."/>
            <person name="Hornburger P."/>
            <person name="Mueller R.-W."/>
            <person name="Bruemmer F."/>
            <person name="Labrenz M."/>
            <person name="Spormann A.M."/>
            <person name="Op den Camp H."/>
            <person name="Overmann J."/>
            <person name="Amann R."/>
            <person name="Jetten M.S.M."/>
            <person name="Mascher T."/>
            <person name="Medema M.H."/>
            <person name="Devos D.P."/>
            <person name="Kaster A.-K."/>
            <person name="Ovreas L."/>
            <person name="Rohde M."/>
            <person name="Galperin M.Y."/>
            <person name="Jogler C."/>
        </authorList>
    </citation>
    <scope>NUCLEOTIDE SEQUENCE [LARGE SCALE GENOMIC DNA]</scope>
    <source>
        <strain evidence="1 2">K22_7</strain>
    </source>
</reference>
<evidence type="ECO:0000313" key="2">
    <source>
        <dbReference type="Proteomes" id="UP000318538"/>
    </source>
</evidence>
<organism evidence="1 2">
    <name type="scientific">Rubripirellula lacrimiformis</name>
    <dbReference type="NCBI Taxonomy" id="1930273"/>
    <lineage>
        <taxon>Bacteria</taxon>
        <taxon>Pseudomonadati</taxon>
        <taxon>Planctomycetota</taxon>
        <taxon>Planctomycetia</taxon>
        <taxon>Pirellulales</taxon>
        <taxon>Pirellulaceae</taxon>
        <taxon>Rubripirellula</taxon>
    </lineage>
</organism>
<dbReference type="AlphaFoldDB" id="A0A517N453"/>
<protein>
    <submittedName>
        <fullName evidence="1">Uncharacterized protein</fullName>
    </submittedName>
</protein>
<dbReference type="KEGG" id="rlc:K227x_02710"/>
<keyword evidence="2" id="KW-1185">Reference proteome</keyword>
<dbReference type="EMBL" id="CP036525">
    <property type="protein sequence ID" value="QDT01902.1"/>
    <property type="molecule type" value="Genomic_DNA"/>
</dbReference>
<proteinExistence type="predicted"/>
<sequence>MFGASPPECYDQVAFFTPGSFSGGIMHRFQDCVAWFSIVSALIFVGCDDPGPSQVQETSQYSFDDMAAMAAEETTLSEAEE</sequence>
<accession>A0A517N453</accession>
<gene>
    <name evidence="1" type="ORF">K227x_02710</name>
</gene>
<name>A0A517N453_9BACT</name>
<dbReference type="Proteomes" id="UP000318538">
    <property type="component" value="Chromosome"/>
</dbReference>
<evidence type="ECO:0000313" key="1">
    <source>
        <dbReference type="EMBL" id="QDT01902.1"/>
    </source>
</evidence>